<evidence type="ECO:0000256" key="1">
    <source>
        <dbReference type="SAM" id="MobiDB-lite"/>
    </source>
</evidence>
<organism evidence="2 3">
    <name type="scientific">Phyllotreta striolata</name>
    <name type="common">Striped flea beetle</name>
    <name type="synonym">Crioceris striolata</name>
    <dbReference type="NCBI Taxonomy" id="444603"/>
    <lineage>
        <taxon>Eukaryota</taxon>
        <taxon>Metazoa</taxon>
        <taxon>Ecdysozoa</taxon>
        <taxon>Arthropoda</taxon>
        <taxon>Hexapoda</taxon>
        <taxon>Insecta</taxon>
        <taxon>Pterygota</taxon>
        <taxon>Neoptera</taxon>
        <taxon>Endopterygota</taxon>
        <taxon>Coleoptera</taxon>
        <taxon>Polyphaga</taxon>
        <taxon>Cucujiformia</taxon>
        <taxon>Chrysomeloidea</taxon>
        <taxon>Chrysomelidae</taxon>
        <taxon>Galerucinae</taxon>
        <taxon>Alticini</taxon>
        <taxon>Phyllotreta</taxon>
    </lineage>
</organism>
<name>A0A9N9TRS0_PHYSR</name>
<dbReference type="Proteomes" id="UP001153712">
    <property type="component" value="Chromosome 6"/>
</dbReference>
<gene>
    <name evidence="2" type="ORF">PHYEVI_LOCUS9673</name>
</gene>
<dbReference type="EMBL" id="OU900099">
    <property type="protein sequence ID" value="CAG9863382.1"/>
    <property type="molecule type" value="Genomic_DNA"/>
</dbReference>
<reference evidence="2" key="1">
    <citation type="submission" date="2022-01" db="EMBL/GenBank/DDBJ databases">
        <authorList>
            <person name="King R."/>
        </authorList>
    </citation>
    <scope>NUCLEOTIDE SEQUENCE</scope>
</reference>
<keyword evidence="3" id="KW-1185">Reference proteome</keyword>
<feature type="region of interest" description="Disordered" evidence="1">
    <location>
        <begin position="62"/>
        <end position="127"/>
    </location>
</feature>
<evidence type="ECO:0000313" key="2">
    <source>
        <dbReference type="EMBL" id="CAG9863382.1"/>
    </source>
</evidence>
<sequence>MSSIVRSVGTRRARHLNRSAGNEAPSPSNLYGRYLDVLLARRGMHPPNRYPNTPEFSGTLLGANPDSTAPARRADRAAATVPDGRPNRAVPAAGGRARSTVPLAGRIPTVSVPDPQRRVERPGKLSWRTPSPADGIDVLFGVRGTRGPGAVFSTHRILSNTFTSGGCWYWFLIRISAACCCCCLWKGLLCVRSTSAFRKSD</sequence>
<protein>
    <submittedName>
        <fullName evidence="2">Uncharacterized protein</fullName>
    </submittedName>
</protein>
<accession>A0A9N9TRS0</accession>
<proteinExistence type="predicted"/>
<feature type="region of interest" description="Disordered" evidence="1">
    <location>
        <begin position="1"/>
        <end position="28"/>
    </location>
</feature>
<evidence type="ECO:0000313" key="3">
    <source>
        <dbReference type="Proteomes" id="UP001153712"/>
    </source>
</evidence>
<dbReference type="AlphaFoldDB" id="A0A9N9TRS0"/>
<feature type="compositionally biased region" description="Low complexity" evidence="1">
    <location>
        <begin position="65"/>
        <end position="83"/>
    </location>
</feature>